<gene>
    <name evidence="8" type="ORF">F511_40581</name>
</gene>
<dbReference type="AlphaFoldDB" id="A0A2Z7C170"/>
<organism evidence="8 9">
    <name type="scientific">Dorcoceras hygrometricum</name>
    <dbReference type="NCBI Taxonomy" id="472368"/>
    <lineage>
        <taxon>Eukaryota</taxon>
        <taxon>Viridiplantae</taxon>
        <taxon>Streptophyta</taxon>
        <taxon>Embryophyta</taxon>
        <taxon>Tracheophyta</taxon>
        <taxon>Spermatophyta</taxon>
        <taxon>Magnoliopsida</taxon>
        <taxon>eudicotyledons</taxon>
        <taxon>Gunneridae</taxon>
        <taxon>Pentapetalae</taxon>
        <taxon>asterids</taxon>
        <taxon>lamiids</taxon>
        <taxon>Lamiales</taxon>
        <taxon>Gesneriaceae</taxon>
        <taxon>Didymocarpoideae</taxon>
        <taxon>Trichosporeae</taxon>
        <taxon>Loxocarpinae</taxon>
        <taxon>Dorcoceras</taxon>
    </lineage>
</organism>
<accession>A0A2Z7C170</accession>
<sequence>MTINVSDELLGTFVPIIVYWVYSGMYAMLGSLDVYRLHSQKDEDEKNLVPKKEVVKGVLLQQALQALVASLLYAITGGNFESTQARQRASVVVLAAQFVVAMVVLDTWQYFMHRYMHLNKKLYRHIHSYHHRLVVPYGFGALYNHPLEGLLMDTIGGALAFLLSGMSARASIYFFSFTALKTVDDHCGLWLPGNLFQLFFSNNTAYHDIHHNLCGNKYNFAQPFFVTWDKIMGTYMPYSLEKRSDGGFIARPVKE</sequence>
<comment type="similarity">
    <text evidence="2">Belongs to the sterol desaturase family.</text>
</comment>
<dbReference type="GO" id="GO:0008610">
    <property type="term" value="P:lipid biosynthetic process"/>
    <property type="evidence" value="ECO:0007669"/>
    <property type="project" value="InterPro"/>
</dbReference>
<dbReference type="GO" id="GO:0005506">
    <property type="term" value="F:iron ion binding"/>
    <property type="evidence" value="ECO:0007669"/>
    <property type="project" value="InterPro"/>
</dbReference>
<dbReference type="GO" id="GO:0016491">
    <property type="term" value="F:oxidoreductase activity"/>
    <property type="evidence" value="ECO:0007669"/>
    <property type="project" value="InterPro"/>
</dbReference>
<keyword evidence="4 6" id="KW-1133">Transmembrane helix</keyword>
<feature type="transmembrane region" description="Helical" evidence="6">
    <location>
        <begin position="88"/>
        <end position="111"/>
    </location>
</feature>
<dbReference type="EMBL" id="KV002039">
    <property type="protein sequence ID" value="KZV38190.1"/>
    <property type="molecule type" value="Genomic_DNA"/>
</dbReference>
<name>A0A2Z7C170_9LAMI</name>
<evidence type="ECO:0000313" key="8">
    <source>
        <dbReference type="EMBL" id="KZV38190.1"/>
    </source>
</evidence>
<dbReference type="GO" id="GO:0016020">
    <property type="term" value="C:membrane"/>
    <property type="evidence" value="ECO:0007669"/>
    <property type="project" value="UniProtKB-SubCell"/>
</dbReference>
<evidence type="ECO:0000256" key="5">
    <source>
        <dbReference type="ARBA" id="ARBA00023136"/>
    </source>
</evidence>
<dbReference type="Pfam" id="PF04116">
    <property type="entry name" value="FA_hydroxylase"/>
    <property type="match status" value="1"/>
</dbReference>
<dbReference type="Proteomes" id="UP000250235">
    <property type="component" value="Unassembled WGS sequence"/>
</dbReference>
<evidence type="ECO:0000256" key="6">
    <source>
        <dbReference type="SAM" id="Phobius"/>
    </source>
</evidence>
<protein>
    <submittedName>
        <fullName evidence="8">Sur2 hydroxylase/desaturase</fullName>
    </submittedName>
</protein>
<keyword evidence="3 6" id="KW-0812">Transmembrane</keyword>
<evidence type="ECO:0000256" key="4">
    <source>
        <dbReference type="ARBA" id="ARBA00022989"/>
    </source>
</evidence>
<evidence type="ECO:0000256" key="1">
    <source>
        <dbReference type="ARBA" id="ARBA00004370"/>
    </source>
</evidence>
<keyword evidence="5 6" id="KW-0472">Membrane</keyword>
<comment type="subcellular location">
    <subcellularLocation>
        <location evidence="1">Membrane</location>
    </subcellularLocation>
</comment>
<dbReference type="OrthoDB" id="1730905at2759"/>
<evidence type="ECO:0000313" key="9">
    <source>
        <dbReference type="Proteomes" id="UP000250235"/>
    </source>
</evidence>
<feature type="domain" description="Fatty acid hydroxylase" evidence="7">
    <location>
        <begin position="98"/>
        <end position="234"/>
    </location>
</feature>
<keyword evidence="9" id="KW-1185">Reference proteome</keyword>
<evidence type="ECO:0000256" key="2">
    <source>
        <dbReference type="ARBA" id="ARBA00009324"/>
    </source>
</evidence>
<dbReference type="InterPro" id="IPR050307">
    <property type="entry name" value="Sterol_Desaturase_Related"/>
</dbReference>
<proteinExistence type="inferred from homology"/>
<evidence type="ECO:0000256" key="3">
    <source>
        <dbReference type="ARBA" id="ARBA00022692"/>
    </source>
</evidence>
<reference evidence="8 9" key="1">
    <citation type="journal article" date="2015" name="Proc. Natl. Acad. Sci. U.S.A.">
        <title>The resurrection genome of Boea hygrometrica: A blueprint for survival of dehydration.</title>
        <authorList>
            <person name="Xiao L."/>
            <person name="Yang G."/>
            <person name="Zhang L."/>
            <person name="Yang X."/>
            <person name="Zhao S."/>
            <person name="Ji Z."/>
            <person name="Zhou Q."/>
            <person name="Hu M."/>
            <person name="Wang Y."/>
            <person name="Chen M."/>
            <person name="Xu Y."/>
            <person name="Jin H."/>
            <person name="Xiao X."/>
            <person name="Hu G."/>
            <person name="Bao F."/>
            <person name="Hu Y."/>
            <person name="Wan P."/>
            <person name="Li L."/>
            <person name="Deng X."/>
            <person name="Kuang T."/>
            <person name="Xiang C."/>
            <person name="Zhu J.K."/>
            <person name="Oliver M.J."/>
            <person name="He Y."/>
        </authorList>
    </citation>
    <scope>NUCLEOTIDE SEQUENCE [LARGE SCALE GENOMIC DNA]</scope>
    <source>
        <strain evidence="9">cv. XS01</strain>
    </source>
</reference>
<evidence type="ECO:0000259" key="7">
    <source>
        <dbReference type="Pfam" id="PF04116"/>
    </source>
</evidence>
<dbReference type="InterPro" id="IPR006694">
    <property type="entry name" value="Fatty_acid_hydroxylase"/>
</dbReference>
<feature type="transmembrane region" description="Helical" evidence="6">
    <location>
        <begin position="16"/>
        <end position="37"/>
    </location>
</feature>
<dbReference type="PANTHER" id="PTHR11863">
    <property type="entry name" value="STEROL DESATURASE"/>
    <property type="match status" value="1"/>
</dbReference>